<dbReference type="InterPro" id="IPR051612">
    <property type="entry name" value="Teichoic_Acid_Biosynth"/>
</dbReference>
<dbReference type="SUPFAM" id="SSF53756">
    <property type="entry name" value="UDP-Glycosyltransferase/glycogen phosphorylase"/>
    <property type="match status" value="1"/>
</dbReference>
<keyword evidence="7" id="KW-1133">Transmembrane helix</keyword>
<keyword evidence="5" id="KW-0777">Teichoic acid biosynthesis</keyword>
<evidence type="ECO:0000256" key="6">
    <source>
        <dbReference type="ARBA" id="ARBA00023136"/>
    </source>
</evidence>
<dbReference type="InterPro" id="IPR007554">
    <property type="entry name" value="Glycerophosphate_synth"/>
</dbReference>
<keyword evidence="3" id="KW-1003">Cell membrane</keyword>
<dbReference type="PANTHER" id="PTHR37316">
    <property type="entry name" value="TEICHOIC ACID GLYCEROL-PHOSPHATE PRIMASE"/>
    <property type="match status" value="1"/>
</dbReference>
<comment type="similarity">
    <text evidence="2">Belongs to the CDP-glycerol glycerophosphotransferase family.</text>
</comment>
<dbReference type="Gene3D" id="3.40.50.12580">
    <property type="match status" value="1"/>
</dbReference>
<dbReference type="Proteomes" id="UP001303407">
    <property type="component" value="Chromosome"/>
</dbReference>
<organism evidence="8 9">
    <name type="scientific">Thalassobellus suaedae</name>
    <dbReference type="NCBI Taxonomy" id="3074124"/>
    <lineage>
        <taxon>Bacteria</taxon>
        <taxon>Pseudomonadati</taxon>
        <taxon>Bacteroidota</taxon>
        <taxon>Flavobacteriia</taxon>
        <taxon>Flavobacteriales</taxon>
        <taxon>Flavobacteriaceae</taxon>
        <taxon>Thalassobellus</taxon>
    </lineage>
</organism>
<name>A0ABY9Y6T1_9FLAO</name>
<dbReference type="RefSeq" id="WP_415863969.1">
    <property type="nucleotide sequence ID" value="NZ_CP134536.1"/>
</dbReference>
<evidence type="ECO:0000313" key="8">
    <source>
        <dbReference type="EMBL" id="WNH13976.1"/>
    </source>
</evidence>
<evidence type="ECO:0000256" key="3">
    <source>
        <dbReference type="ARBA" id="ARBA00022475"/>
    </source>
</evidence>
<dbReference type="Pfam" id="PF04464">
    <property type="entry name" value="Glyphos_transf"/>
    <property type="match status" value="1"/>
</dbReference>
<evidence type="ECO:0000256" key="7">
    <source>
        <dbReference type="SAM" id="Phobius"/>
    </source>
</evidence>
<keyword evidence="6 7" id="KW-0472">Membrane</keyword>
<accession>A0ABY9Y6T1</accession>
<evidence type="ECO:0000256" key="5">
    <source>
        <dbReference type="ARBA" id="ARBA00022944"/>
    </source>
</evidence>
<feature type="transmembrane region" description="Helical" evidence="7">
    <location>
        <begin position="7"/>
        <end position="23"/>
    </location>
</feature>
<reference evidence="8 9" key="1">
    <citation type="submission" date="2023-09" db="EMBL/GenBank/DDBJ databases">
        <title>Thalassobella suaedae gen. nov., sp. nov., a marine bacterium of the family Flavobacteriaceae isolated from a halophyte Suaeda japonica.</title>
        <authorList>
            <person name="Lee S.Y."/>
            <person name="Hwang C.Y."/>
        </authorList>
    </citation>
    <scope>NUCLEOTIDE SEQUENCE [LARGE SCALE GENOMIC DNA]</scope>
    <source>
        <strain evidence="8 9">HL-DH10</strain>
    </source>
</reference>
<gene>
    <name evidence="8" type="ORF">RHP49_06890</name>
</gene>
<dbReference type="InterPro" id="IPR043148">
    <property type="entry name" value="TagF_C"/>
</dbReference>
<keyword evidence="4" id="KW-0808">Transferase</keyword>
<evidence type="ECO:0000256" key="1">
    <source>
        <dbReference type="ARBA" id="ARBA00004202"/>
    </source>
</evidence>
<sequence>MLRVFKYIGYLLFLPFWWLQLLIPRNKNIWVFGAWYGHRFSDNSKYLYLYIKENHPEIKAIWLTRDVNIKNLIIREGGVSYLTSSLLAICYSLIAKNVIVSSGKRDINFLFINGSNWIHLWHGNPMKKIGLDDKYSNIHSFFQRKLIPVFFPFVCEYNYDYIVSNSEVFSEKMASAFNVAPHQIIESGCPRNDVFYNKEIDKFNADLKIRFKKCKIIYYLPTFRNHNKAKSLFNLEDFDENILEPFLEKENIVFVSKGHFVDNNLHSKIEKEHKGRIIHLSDEDVSDINFMLKDADMLVTDYSGAYFDFLLTEKPIIFAAFDLEEYKNSSREMYFDYESIVSGPIVYNWVELTNSIAEIIRENKYKEQIKSKNLVFNKYHDANNSKRVFMSLLNIHK</sequence>
<keyword evidence="7" id="KW-0812">Transmembrane</keyword>
<protein>
    <submittedName>
        <fullName evidence="8">CDP-glycerol glycerophosphotransferase family protein</fullName>
    </submittedName>
</protein>
<proteinExistence type="inferred from homology"/>
<dbReference type="Gene3D" id="3.40.50.11820">
    <property type="match status" value="1"/>
</dbReference>
<evidence type="ECO:0000256" key="4">
    <source>
        <dbReference type="ARBA" id="ARBA00022679"/>
    </source>
</evidence>
<keyword evidence="9" id="KW-1185">Reference proteome</keyword>
<dbReference type="InterPro" id="IPR043149">
    <property type="entry name" value="TagF_N"/>
</dbReference>
<dbReference type="EMBL" id="CP134536">
    <property type="protein sequence ID" value="WNH13976.1"/>
    <property type="molecule type" value="Genomic_DNA"/>
</dbReference>
<comment type="subcellular location">
    <subcellularLocation>
        <location evidence="1">Cell membrane</location>
        <topology evidence="1">Peripheral membrane protein</topology>
    </subcellularLocation>
</comment>
<evidence type="ECO:0000256" key="2">
    <source>
        <dbReference type="ARBA" id="ARBA00010488"/>
    </source>
</evidence>
<evidence type="ECO:0000313" key="9">
    <source>
        <dbReference type="Proteomes" id="UP001303407"/>
    </source>
</evidence>
<dbReference type="PANTHER" id="PTHR37316:SF3">
    <property type="entry name" value="TEICHOIC ACID GLYCEROL-PHOSPHATE TRANSFERASE"/>
    <property type="match status" value="1"/>
</dbReference>